<keyword evidence="3" id="KW-0547">Nucleotide-binding</keyword>
<dbReference type="InterPro" id="IPR011495">
    <property type="entry name" value="Sig_transdc_His_kin_sub2_dim/P"/>
</dbReference>
<dbReference type="Gene3D" id="3.30.450.20">
    <property type="entry name" value="PAS domain"/>
    <property type="match status" value="4"/>
</dbReference>
<evidence type="ECO:0000256" key="5">
    <source>
        <dbReference type="ARBA" id="ARBA00022840"/>
    </source>
</evidence>
<evidence type="ECO:0000256" key="6">
    <source>
        <dbReference type="ARBA" id="ARBA00023012"/>
    </source>
</evidence>
<dbReference type="GO" id="GO:0000160">
    <property type="term" value="P:phosphorelay signal transduction system"/>
    <property type="evidence" value="ECO:0007669"/>
    <property type="project" value="UniProtKB-KW"/>
</dbReference>
<dbReference type="InterPro" id="IPR005467">
    <property type="entry name" value="His_kinase_dom"/>
</dbReference>
<evidence type="ECO:0000259" key="8">
    <source>
        <dbReference type="PROSITE" id="PS50109"/>
    </source>
</evidence>
<keyword evidence="6" id="KW-0902">Two-component regulatory system</keyword>
<keyword evidence="7" id="KW-0175">Coiled coil</keyword>
<feature type="domain" description="Histidine kinase" evidence="8">
    <location>
        <begin position="525"/>
        <end position="715"/>
    </location>
</feature>
<feature type="domain" description="PAS" evidence="9">
    <location>
        <begin position="258"/>
        <end position="306"/>
    </location>
</feature>
<dbReference type="InterPro" id="IPR000014">
    <property type="entry name" value="PAS"/>
</dbReference>
<gene>
    <name evidence="11" type="ORF">LPTSP2_00100</name>
</gene>
<dbReference type="PANTHER" id="PTHR43065">
    <property type="entry name" value="SENSOR HISTIDINE KINASE"/>
    <property type="match status" value="1"/>
</dbReference>
<evidence type="ECO:0000256" key="3">
    <source>
        <dbReference type="ARBA" id="ARBA00022741"/>
    </source>
</evidence>
<evidence type="ECO:0000256" key="4">
    <source>
        <dbReference type="ARBA" id="ARBA00022777"/>
    </source>
</evidence>
<accession>A0A2P2D7Y9</accession>
<dbReference type="InterPro" id="IPR013655">
    <property type="entry name" value="PAS_fold_3"/>
</dbReference>
<evidence type="ECO:0000259" key="9">
    <source>
        <dbReference type="PROSITE" id="PS50112"/>
    </source>
</evidence>
<dbReference type="RefSeq" id="WP_167396488.1">
    <property type="nucleotide sequence ID" value="NZ_BFAZ01000001.1"/>
</dbReference>
<evidence type="ECO:0000256" key="2">
    <source>
        <dbReference type="ARBA" id="ARBA00022679"/>
    </source>
</evidence>
<protein>
    <submittedName>
        <fullName evidence="11">PAS domain S-box protein</fullName>
    </submittedName>
</protein>
<dbReference type="Pfam" id="PF08447">
    <property type="entry name" value="PAS_3"/>
    <property type="match status" value="1"/>
</dbReference>
<proteinExistence type="predicted"/>
<dbReference type="InterPro" id="IPR013767">
    <property type="entry name" value="PAS_fold"/>
</dbReference>
<dbReference type="Proteomes" id="UP000245206">
    <property type="component" value="Unassembled WGS sequence"/>
</dbReference>
<keyword evidence="5" id="KW-0067">ATP-binding</keyword>
<evidence type="ECO:0000313" key="12">
    <source>
        <dbReference type="Proteomes" id="UP000245206"/>
    </source>
</evidence>
<keyword evidence="2" id="KW-0808">Transferase</keyword>
<feature type="coiled-coil region" evidence="7">
    <location>
        <begin position="498"/>
        <end position="525"/>
    </location>
</feature>
<keyword evidence="4" id="KW-0418">Kinase</keyword>
<dbReference type="Pfam" id="PF07568">
    <property type="entry name" value="HisKA_2"/>
    <property type="match status" value="1"/>
</dbReference>
<dbReference type="Gene3D" id="2.10.70.100">
    <property type="match status" value="1"/>
</dbReference>
<dbReference type="InterPro" id="IPR001610">
    <property type="entry name" value="PAC"/>
</dbReference>
<dbReference type="Pfam" id="PF00989">
    <property type="entry name" value="PAS"/>
    <property type="match status" value="2"/>
</dbReference>
<dbReference type="Pfam" id="PF13426">
    <property type="entry name" value="PAS_9"/>
    <property type="match status" value="1"/>
</dbReference>
<feature type="domain" description="PAC" evidence="10">
    <location>
        <begin position="205"/>
        <end position="257"/>
    </location>
</feature>
<dbReference type="PROSITE" id="PS50109">
    <property type="entry name" value="HIS_KIN"/>
    <property type="match status" value="1"/>
</dbReference>
<reference evidence="12" key="1">
    <citation type="journal article" date="2019" name="Microbiol. Immunol.">
        <title>Molecular and phenotypic characterization of Leptospira johnsonii sp. nov., Leptospira ellinghausenii sp. nov. and Leptospira ryugenii sp. nov. isolated from soil and water in Japan.</title>
        <authorList>
            <person name="Masuzawa T."/>
            <person name="Saito M."/>
            <person name="Nakao R."/>
            <person name="Nikaido Y."/>
            <person name="Matsumoto M."/>
            <person name="Ogawa M."/>
            <person name="Yokoyama M."/>
            <person name="Hidaka Y."/>
            <person name="Tomita J."/>
            <person name="Sakakibara K."/>
            <person name="Suzuki K."/>
            <person name="Yasuda S."/>
            <person name="Sato H."/>
            <person name="Yamaguchi M."/>
            <person name="Yoshida S.I."/>
            <person name="Koizumi N."/>
            <person name="Kawamura Y."/>
        </authorList>
    </citation>
    <scope>NUCLEOTIDE SEQUENCE [LARGE SCALE GENOMIC DNA]</scope>
    <source>
        <strain evidence="12">E18</strain>
    </source>
</reference>
<dbReference type="InterPro" id="IPR035965">
    <property type="entry name" value="PAS-like_dom_sf"/>
</dbReference>
<name>A0A2P2D7Y9_9LEPT</name>
<dbReference type="PANTHER" id="PTHR43065:SF23">
    <property type="entry name" value="SENSOR HISTIDINE KINASE PDTAS"/>
    <property type="match status" value="1"/>
</dbReference>
<keyword evidence="1" id="KW-0597">Phosphoprotein</keyword>
<evidence type="ECO:0000256" key="7">
    <source>
        <dbReference type="SAM" id="Coils"/>
    </source>
</evidence>
<dbReference type="PROSITE" id="PS50113">
    <property type="entry name" value="PAC"/>
    <property type="match status" value="3"/>
</dbReference>
<evidence type="ECO:0000259" key="10">
    <source>
        <dbReference type="PROSITE" id="PS50113"/>
    </source>
</evidence>
<feature type="domain" description="PAS" evidence="9">
    <location>
        <begin position="404"/>
        <end position="445"/>
    </location>
</feature>
<dbReference type="SUPFAM" id="SSF55874">
    <property type="entry name" value="ATPase domain of HSP90 chaperone/DNA topoisomerase II/histidine kinase"/>
    <property type="match status" value="1"/>
</dbReference>
<dbReference type="PROSITE" id="PS50112">
    <property type="entry name" value="PAS"/>
    <property type="match status" value="2"/>
</dbReference>
<feature type="domain" description="PAC" evidence="10">
    <location>
        <begin position="462"/>
        <end position="514"/>
    </location>
</feature>
<dbReference type="InterPro" id="IPR000700">
    <property type="entry name" value="PAS-assoc_C"/>
</dbReference>
<dbReference type="GO" id="GO:0016301">
    <property type="term" value="F:kinase activity"/>
    <property type="evidence" value="ECO:0007669"/>
    <property type="project" value="UniProtKB-KW"/>
</dbReference>
<dbReference type="NCBIfam" id="TIGR00229">
    <property type="entry name" value="sensory_box"/>
    <property type="match status" value="3"/>
</dbReference>
<organism evidence="11 12">
    <name type="scientific">Leptospira ellinghausenii</name>
    <dbReference type="NCBI Taxonomy" id="1917822"/>
    <lineage>
        <taxon>Bacteria</taxon>
        <taxon>Pseudomonadati</taxon>
        <taxon>Spirochaetota</taxon>
        <taxon>Spirochaetia</taxon>
        <taxon>Leptospirales</taxon>
        <taxon>Leptospiraceae</taxon>
        <taxon>Leptospira</taxon>
    </lineage>
</organism>
<dbReference type="InterPro" id="IPR036890">
    <property type="entry name" value="HATPase_C_sf"/>
</dbReference>
<evidence type="ECO:0000313" key="11">
    <source>
        <dbReference type="EMBL" id="GBF40745.1"/>
    </source>
</evidence>
<dbReference type="SUPFAM" id="SSF55785">
    <property type="entry name" value="PYP-like sensor domain (PAS domain)"/>
    <property type="match status" value="4"/>
</dbReference>
<feature type="domain" description="PAC" evidence="10">
    <location>
        <begin position="334"/>
        <end position="386"/>
    </location>
</feature>
<evidence type="ECO:0000256" key="1">
    <source>
        <dbReference type="ARBA" id="ARBA00022553"/>
    </source>
</evidence>
<dbReference type="InterPro" id="IPR003594">
    <property type="entry name" value="HATPase_dom"/>
</dbReference>
<dbReference type="GO" id="GO:0006355">
    <property type="term" value="P:regulation of DNA-templated transcription"/>
    <property type="evidence" value="ECO:0007669"/>
    <property type="project" value="InterPro"/>
</dbReference>
<dbReference type="AlphaFoldDB" id="A0A2P2D7Y9"/>
<keyword evidence="12" id="KW-1185">Reference proteome</keyword>
<sequence>MNQVIFEDNKEDGKSNEHYDSLPVAFLQISKQGRINFINSEATELFSITQSDLHQKSFTTLLSEKSKESFHTFISTICSGKNKNSCLAEIIVRQNLTKQVSLYGNLSLDGDWIQLIVVESTDEKETDITYKKEFEDISNVAQVGRWELNLVTGTLKWSKKIYEIFELDPNLFQPSYETFLSVIHPDDREKVNQAYSQSLIDKKKYEIEHRLILSDGRIKWVRETCYSIFDPQGNPEISIGTCQDITKQKEMEIHLKESETKYSNLVENTASLVWSLDENGHFRYINPAWEKLLGYPKEEILDRSFLDFQPSVIATRDKKAFEKFSLGDDDSIKIGYETLFISKTGEAKYLIFYPTPLYNESGQFIGSHGTANDITFKRTLDLKLEETYFELGQRQYAIDQHAIVAITDLNADIIYVNKKFCEISKYTRDELIGENHRIINSGYHPAEFFKNLYKTIKSGNTWHGEIRNRAKDGTFYWVATTIAPIKNARGVIEKYLSIRTDITEIKEADEKIKSLLNEKALILVEVHHRIKNNMNTIYSLLKMEANSQKDILHKTILLDASNRVRSMMLLYDKLYRSENTDTISIKDYFPTLISEILNIFPNHEKITTDIHVEPVAINTKILSSIGIIINELVTNSMKYSFNEGQSGKITFHAKIQNQILMINYEDDGIPINPTILLQSTNSFGLNLINMLVKQLKGIVHIENSNGTKYKIEIKI</sequence>
<dbReference type="SMART" id="SM00091">
    <property type="entry name" value="PAS"/>
    <property type="match status" value="4"/>
</dbReference>
<dbReference type="CDD" id="cd00130">
    <property type="entry name" value="PAS"/>
    <property type="match status" value="4"/>
</dbReference>
<dbReference type="Pfam" id="PF02518">
    <property type="entry name" value="HATPase_c"/>
    <property type="match status" value="1"/>
</dbReference>
<comment type="caution">
    <text evidence="11">The sequence shown here is derived from an EMBL/GenBank/DDBJ whole genome shotgun (WGS) entry which is preliminary data.</text>
</comment>
<dbReference type="Gene3D" id="3.30.565.10">
    <property type="entry name" value="Histidine kinase-like ATPase, C-terminal domain"/>
    <property type="match status" value="1"/>
</dbReference>
<dbReference type="GO" id="GO:0005524">
    <property type="term" value="F:ATP binding"/>
    <property type="evidence" value="ECO:0007669"/>
    <property type="project" value="UniProtKB-KW"/>
</dbReference>
<dbReference type="SMART" id="SM00086">
    <property type="entry name" value="PAC"/>
    <property type="match status" value="3"/>
</dbReference>
<dbReference type="EMBL" id="BFAZ01000001">
    <property type="protein sequence ID" value="GBF40745.1"/>
    <property type="molecule type" value="Genomic_DNA"/>
</dbReference>